<organism evidence="3 4">
    <name type="scientific">Ensete ventricosum</name>
    <name type="common">Abyssinian banana</name>
    <name type="synonym">Musa ensete</name>
    <dbReference type="NCBI Taxonomy" id="4639"/>
    <lineage>
        <taxon>Eukaryota</taxon>
        <taxon>Viridiplantae</taxon>
        <taxon>Streptophyta</taxon>
        <taxon>Embryophyta</taxon>
        <taxon>Tracheophyta</taxon>
        <taxon>Spermatophyta</taxon>
        <taxon>Magnoliopsida</taxon>
        <taxon>Liliopsida</taxon>
        <taxon>Zingiberales</taxon>
        <taxon>Musaceae</taxon>
        <taxon>Ensete</taxon>
    </lineage>
</organism>
<accession>A0AAV8QKG7</accession>
<feature type="region of interest" description="Disordered" evidence="1">
    <location>
        <begin position="130"/>
        <end position="169"/>
    </location>
</feature>
<evidence type="ECO:0000256" key="1">
    <source>
        <dbReference type="SAM" id="MobiDB-lite"/>
    </source>
</evidence>
<sequence>MARLTALASSLMPSFVSAARPATKFAAFLVVSFAPTAMRLGPSLLVALSPISATCSNATLKHTPRPTWLADALAMPQLSIVLFACPPPATVTSSFTDLAASSTTLPFLDISDGNQTVIIVHEIERGEGNNSMSTGLSYLRRRSGSSSDQKSQTLLRASPRNGRHRRAET</sequence>
<evidence type="ECO:0000313" key="3">
    <source>
        <dbReference type="EMBL" id="KAJ8478380.1"/>
    </source>
</evidence>
<comment type="caution">
    <text evidence="3">The sequence shown here is derived from an EMBL/GenBank/DDBJ whole genome shotgun (WGS) entry which is preliminary data.</text>
</comment>
<dbReference type="Proteomes" id="UP001222027">
    <property type="component" value="Unassembled WGS sequence"/>
</dbReference>
<dbReference type="AlphaFoldDB" id="A0AAV8QKG7"/>
<reference evidence="3 4" key="1">
    <citation type="submission" date="2022-12" db="EMBL/GenBank/DDBJ databases">
        <title>Chromosome-scale assembly of the Ensete ventricosum genome.</title>
        <authorList>
            <person name="Dussert Y."/>
            <person name="Stocks J."/>
            <person name="Wendawek A."/>
            <person name="Woldeyes F."/>
            <person name="Nichols R.A."/>
            <person name="Borrell J.S."/>
        </authorList>
    </citation>
    <scope>NUCLEOTIDE SEQUENCE [LARGE SCALE GENOMIC DNA]</scope>
    <source>
        <strain evidence="4">cv. Maze</strain>
        <tissue evidence="3">Seeds</tissue>
    </source>
</reference>
<dbReference type="EMBL" id="JAQQAF010000006">
    <property type="protein sequence ID" value="KAJ8478380.1"/>
    <property type="molecule type" value="Genomic_DNA"/>
</dbReference>
<feature type="signal peptide" evidence="2">
    <location>
        <begin position="1"/>
        <end position="18"/>
    </location>
</feature>
<keyword evidence="2" id="KW-0732">Signal</keyword>
<feature type="chain" id="PRO_5043698278" description="Secreted protein" evidence="2">
    <location>
        <begin position="19"/>
        <end position="169"/>
    </location>
</feature>
<gene>
    <name evidence="3" type="ORF">OPV22_022107</name>
</gene>
<protein>
    <recommendedName>
        <fullName evidence="5">Secreted protein</fullName>
    </recommendedName>
</protein>
<keyword evidence="4" id="KW-1185">Reference proteome</keyword>
<evidence type="ECO:0008006" key="5">
    <source>
        <dbReference type="Google" id="ProtNLM"/>
    </source>
</evidence>
<evidence type="ECO:0000313" key="4">
    <source>
        <dbReference type="Proteomes" id="UP001222027"/>
    </source>
</evidence>
<proteinExistence type="predicted"/>
<name>A0AAV8QKG7_ENSVE</name>
<evidence type="ECO:0000256" key="2">
    <source>
        <dbReference type="SAM" id="SignalP"/>
    </source>
</evidence>